<feature type="region of interest" description="Disordered" evidence="1">
    <location>
        <begin position="1"/>
        <end position="97"/>
    </location>
</feature>
<evidence type="ECO:0000256" key="1">
    <source>
        <dbReference type="SAM" id="MobiDB-lite"/>
    </source>
</evidence>
<evidence type="ECO:0000313" key="2">
    <source>
        <dbReference type="EMBL" id="KAK3903300.1"/>
    </source>
</evidence>
<gene>
    <name evidence="2" type="ORF">C8A05DRAFT_43431</name>
</gene>
<feature type="compositionally biased region" description="Pro residues" evidence="1">
    <location>
        <begin position="256"/>
        <end position="284"/>
    </location>
</feature>
<proteinExistence type="predicted"/>
<keyword evidence="3" id="KW-1185">Reference proteome</keyword>
<dbReference type="AlphaFoldDB" id="A0AAN6MMU7"/>
<name>A0AAN6MMU7_9PEZI</name>
<feature type="compositionally biased region" description="Low complexity" evidence="1">
    <location>
        <begin position="197"/>
        <end position="215"/>
    </location>
</feature>
<protein>
    <submittedName>
        <fullName evidence="2">Uncharacterized protein</fullName>
    </submittedName>
</protein>
<reference evidence="2" key="1">
    <citation type="journal article" date="2023" name="Mol. Phylogenet. Evol.">
        <title>Genome-scale phylogeny and comparative genomics of the fungal order Sordariales.</title>
        <authorList>
            <person name="Hensen N."/>
            <person name="Bonometti L."/>
            <person name="Westerberg I."/>
            <person name="Brannstrom I.O."/>
            <person name="Guillou S."/>
            <person name="Cros-Aarteil S."/>
            <person name="Calhoun S."/>
            <person name="Haridas S."/>
            <person name="Kuo A."/>
            <person name="Mondo S."/>
            <person name="Pangilinan J."/>
            <person name="Riley R."/>
            <person name="LaButti K."/>
            <person name="Andreopoulos B."/>
            <person name="Lipzen A."/>
            <person name="Chen C."/>
            <person name="Yan M."/>
            <person name="Daum C."/>
            <person name="Ng V."/>
            <person name="Clum A."/>
            <person name="Steindorff A."/>
            <person name="Ohm R.A."/>
            <person name="Martin F."/>
            <person name="Silar P."/>
            <person name="Natvig D.O."/>
            <person name="Lalanne C."/>
            <person name="Gautier V."/>
            <person name="Ament-Velasquez S.L."/>
            <person name="Kruys A."/>
            <person name="Hutchinson M.I."/>
            <person name="Powell A.J."/>
            <person name="Barry K."/>
            <person name="Miller A.N."/>
            <person name="Grigoriev I.V."/>
            <person name="Debuchy R."/>
            <person name="Gladieux P."/>
            <person name="Hiltunen Thoren M."/>
            <person name="Johannesson H."/>
        </authorList>
    </citation>
    <scope>NUCLEOTIDE SEQUENCE</scope>
    <source>
        <strain evidence="2">CBS 103.79</strain>
    </source>
</reference>
<sequence length="358" mass="37486">MDGSEGEVGEDHYPWSALAASRGVNTRSPKSRHGTPPGGTGSVAVPRTTRRSRSPRTSSRTSSGKRHSGGSDEIGGRAFNGKGKASMPAGRGGYTDDGAQRVGLDHFAGVVAASAQIEDSQFHSSPFRDTTTFPGGEVSIPRHFSFSRPPPPPPLTPPMLGGAFFPFEDRRPSYAASIPPALDTSFIHQPNPEYGASSSSADVPTSSSPKSATASFPRRRSYTKTIPIGIPAAEGSPSRDPHGWKVIPTNPFSPSSYPPTSPLLPPPPPGQFELPAPPAPPSAPPEYQFVGGPGGPGVFLSQQEIDLQGEIISVLDDAGHGWKRHTRVYGGGTCLACVGADGAMGGFYGDRVPLEDRR</sequence>
<organism evidence="2 3">
    <name type="scientific">Staphylotrichum tortipilum</name>
    <dbReference type="NCBI Taxonomy" id="2831512"/>
    <lineage>
        <taxon>Eukaryota</taxon>
        <taxon>Fungi</taxon>
        <taxon>Dikarya</taxon>
        <taxon>Ascomycota</taxon>
        <taxon>Pezizomycotina</taxon>
        <taxon>Sordariomycetes</taxon>
        <taxon>Sordariomycetidae</taxon>
        <taxon>Sordariales</taxon>
        <taxon>Chaetomiaceae</taxon>
        <taxon>Staphylotrichum</taxon>
    </lineage>
</organism>
<accession>A0AAN6MMU7</accession>
<dbReference type="Proteomes" id="UP001303889">
    <property type="component" value="Unassembled WGS sequence"/>
</dbReference>
<reference evidence="2" key="2">
    <citation type="submission" date="2023-05" db="EMBL/GenBank/DDBJ databases">
        <authorList>
            <consortium name="Lawrence Berkeley National Laboratory"/>
            <person name="Steindorff A."/>
            <person name="Hensen N."/>
            <person name="Bonometti L."/>
            <person name="Westerberg I."/>
            <person name="Brannstrom I.O."/>
            <person name="Guillou S."/>
            <person name="Cros-Aarteil S."/>
            <person name="Calhoun S."/>
            <person name="Haridas S."/>
            <person name="Kuo A."/>
            <person name="Mondo S."/>
            <person name="Pangilinan J."/>
            <person name="Riley R."/>
            <person name="Labutti K."/>
            <person name="Andreopoulos B."/>
            <person name="Lipzen A."/>
            <person name="Chen C."/>
            <person name="Yanf M."/>
            <person name="Daum C."/>
            <person name="Ng V."/>
            <person name="Clum A."/>
            <person name="Ohm R."/>
            <person name="Martin F."/>
            <person name="Silar P."/>
            <person name="Natvig D."/>
            <person name="Lalanne C."/>
            <person name="Gautier V."/>
            <person name="Ament-Velasquez S.L."/>
            <person name="Kruys A."/>
            <person name="Hutchinson M.I."/>
            <person name="Powell A.J."/>
            <person name="Barry K."/>
            <person name="Miller A.N."/>
            <person name="Grigoriev I.V."/>
            <person name="Debuchy R."/>
            <person name="Gladieux P."/>
            <person name="Thoren M.H."/>
            <person name="Johannesson H."/>
        </authorList>
    </citation>
    <scope>NUCLEOTIDE SEQUENCE</scope>
    <source>
        <strain evidence="2">CBS 103.79</strain>
    </source>
</reference>
<evidence type="ECO:0000313" key="3">
    <source>
        <dbReference type="Proteomes" id="UP001303889"/>
    </source>
</evidence>
<comment type="caution">
    <text evidence="2">The sequence shown here is derived from an EMBL/GenBank/DDBJ whole genome shotgun (WGS) entry which is preliminary data.</text>
</comment>
<feature type="region of interest" description="Disordered" evidence="1">
    <location>
        <begin position="184"/>
        <end position="286"/>
    </location>
</feature>
<dbReference type="EMBL" id="MU855456">
    <property type="protein sequence ID" value="KAK3903300.1"/>
    <property type="molecule type" value="Genomic_DNA"/>
</dbReference>